<keyword evidence="1" id="KW-0812">Transmembrane</keyword>
<dbReference type="Proteomes" id="UP000230161">
    <property type="component" value="Unassembled WGS sequence"/>
</dbReference>
<dbReference type="AlphaFoldDB" id="A0A2M9BYX2"/>
<reference evidence="2 3" key="1">
    <citation type="submission" date="2017-11" db="EMBL/GenBank/DDBJ databases">
        <title>Genomic Encyclopedia of Archaeal and Bacterial Type Strains, Phase II (KMG-II): From Individual Species to Whole Genera.</title>
        <authorList>
            <person name="Goeker M."/>
        </authorList>
    </citation>
    <scope>NUCLEOTIDE SEQUENCE [LARGE SCALE GENOMIC DNA]</scope>
    <source>
        <strain evidence="2 3">DSM 25625</strain>
    </source>
</reference>
<organism evidence="2 3">
    <name type="scientific">Compostimonas suwonensis</name>
    <dbReference type="NCBI Taxonomy" id="1048394"/>
    <lineage>
        <taxon>Bacteria</taxon>
        <taxon>Bacillati</taxon>
        <taxon>Actinomycetota</taxon>
        <taxon>Actinomycetes</taxon>
        <taxon>Micrococcales</taxon>
        <taxon>Microbacteriaceae</taxon>
        <taxon>Compostimonas</taxon>
    </lineage>
</organism>
<evidence type="ECO:0008006" key="4">
    <source>
        <dbReference type="Google" id="ProtNLM"/>
    </source>
</evidence>
<dbReference type="OrthoDB" id="3240470at2"/>
<dbReference type="RefSeq" id="WP_100343809.1">
    <property type="nucleotide sequence ID" value="NZ_PGFB01000002.1"/>
</dbReference>
<feature type="transmembrane region" description="Helical" evidence="1">
    <location>
        <begin position="90"/>
        <end position="113"/>
    </location>
</feature>
<accession>A0A2M9BYX2</accession>
<keyword evidence="1" id="KW-1133">Transmembrane helix</keyword>
<evidence type="ECO:0000256" key="1">
    <source>
        <dbReference type="SAM" id="Phobius"/>
    </source>
</evidence>
<keyword evidence="1" id="KW-0472">Membrane</keyword>
<name>A0A2M9BYX2_9MICO</name>
<keyword evidence="3" id="KW-1185">Reference proteome</keyword>
<feature type="transmembrane region" description="Helical" evidence="1">
    <location>
        <begin position="45"/>
        <end position="70"/>
    </location>
</feature>
<proteinExistence type="predicted"/>
<gene>
    <name evidence="2" type="ORF">CLV54_0939</name>
</gene>
<feature type="transmembrane region" description="Helical" evidence="1">
    <location>
        <begin position="119"/>
        <end position="140"/>
    </location>
</feature>
<evidence type="ECO:0000313" key="3">
    <source>
        <dbReference type="Proteomes" id="UP000230161"/>
    </source>
</evidence>
<protein>
    <recommendedName>
        <fullName evidence="4">DUF2975 family protein</fullName>
    </recommendedName>
</protein>
<evidence type="ECO:0000313" key="2">
    <source>
        <dbReference type="EMBL" id="PJJ63279.1"/>
    </source>
</evidence>
<dbReference type="Pfam" id="PF11188">
    <property type="entry name" value="DUF2975"/>
    <property type="match status" value="1"/>
</dbReference>
<dbReference type="EMBL" id="PGFB01000002">
    <property type="protein sequence ID" value="PJJ63279.1"/>
    <property type="molecule type" value="Genomic_DNA"/>
</dbReference>
<dbReference type="InterPro" id="IPR021354">
    <property type="entry name" value="DUF2975"/>
</dbReference>
<comment type="caution">
    <text evidence="2">The sequence shown here is derived from an EMBL/GenBank/DDBJ whole genome shotgun (WGS) entry which is preliminary data.</text>
</comment>
<sequence length="159" mass="17021">MNRLAVLALRVLLVILFLGTLLTQAWYIPQFAANAAQAVPELAYLAVPYTIVCIVIVACVQAVFVAMWALLSMVRRGAIFTGRAFRWVDLIIVAGIVATLLTFAIEFHLLGIVDVGPPVLGVAMTGVVIAGAAFVSLMVVMRNLLRAATALQDELAEVV</sequence>